<name>A0ABR9FTZ1_9GAMM</name>
<accession>A0ABR9FTZ1</accession>
<organism evidence="1 2">
    <name type="scientific">Halomonas colorata</name>
    <dbReference type="NCBI Taxonomy" id="2742615"/>
    <lineage>
        <taxon>Bacteria</taxon>
        <taxon>Pseudomonadati</taxon>
        <taxon>Pseudomonadota</taxon>
        <taxon>Gammaproteobacteria</taxon>
        <taxon>Oceanospirillales</taxon>
        <taxon>Halomonadaceae</taxon>
        <taxon>Halomonas</taxon>
    </lineage>
</organism>
<evidence type="ECO:0000313" key="1">
    <source>
        <dbReference type="EMBL" id="MBE0462089.1"/>
    </source>
</evidence>
<proteinExistence type="predicted"/>
<reference evidence="1 2" key="1">
    <citation type="submission" date="2020-07" db="EMBL/GenBank/DDBJ databases">
        <title>Halophilic bacteria isolated from french cheeses.</title>
        <authorList>
            <person name="Kothe C.I."/>
            <person name="Farah-Kraiem B."/>
            <person name="Renault P."/>
            <person name="Dridi B."/>
        </authorList>
    </citation>
    <scope>NUCLEOTIDE SEQUENCE [LARGE SCALE GENOMIC DNA]</scope>
    <source>
        <strain evidence="1 2">FME20</strain>
    </source>
</reference>
<comment type="caution">
    <text evidence="1">The sequence shown here is derived from an EMBL/GenBank/DDBJ whole genome shotgun (WGS) entry which is preliminary data.</text>
</comment>
<sequence>MTTDTFTQFSLTEFQKDLSSSDQRKLLRWADCELYTALVRNAAGHEEPVVIQIDEKSRYAASTSADTLHNLLASAKLEEGSEAVIKPLPLAELARNAHLYGVGLHIVDDGEGDYIAGRTTLVLGMKAVVETPENKEVLYEAEIFFFKPTNDVHMLPYGSVQYWYDANPKHTYTSDESQAASIYVFDDQLDWSNPLFPDLPEGAMPLSTLSPSAQAFFERTRLPLLQRWNDAPAEPIEPELLYHNSLIGEPLLSFSQLRAMVDQDIVPAANDIILKVAKTVQLEGEPADASERWEVKVSFTTPIGIKALFDLDWVQASLCQANTELPNTIGTHSASEALRERIVNHLAWVFLQRGRSFDVARFGECLDGLFPDQVINSDKAYQPDYTDRRFPCLARFQCGEYPVPVMLLGQQGGNYVCQPLKDVDIPEKHAPTSIPGRSSFIDMTRQTMMLSNIGERLVLPTSLIDFPEAWYEGIRLSNQNLKSKFVSSMRVNTFLSELEQADGATSSSAKWLIAGCVAVVIGVIAMMNL</sequence>
<dbReference type="RefSeq" id="WP_192536608.1">
    <property type="nucleotide sequence ID" value="NZ_JABUZA010000004.1"/>
</dbReference>
<evidence type="ECO:0000313" key="2">
    <source>
        <dbReference type="Proteomes" id="UP001645038"/>
    </source>
</evidence>
<dbReference type="EMBL" id="RRZB01000002">
    <property type="protein sequence ID" value="MBE0462089.1"/>
    <property type="molecule type" value="Genomic_DNA"/>
</dbReference>
<gene>
    <name evidence="1" type="ORF">EI547_01270</name>
</gene>
<keyword evidence="2" id="KW-1185">Reference proteome</keyword>
<protein>
    <submittedName>
        <fullName evidence="1">Uncharacterized protein</fullName>
    </submittedName>
</protein>
<dbReference type="Proteomes" id="UP001645038">
    <property type="component" value="Unassembled WGS sequence"/>
</dbReference>